<dbReference type="OrthoDB" id="10488382at2759"/>
<dbReference type="RefSeq" id="XP_037169913.1">
    <property type="nucleotide sequence ID" value="XM_037303266.1"/>
</dbReference>
<organism evidence="1 2">
    <name type="scientific">Letharia columbiana</name>
    <dbReference type="NCBI Taxonomy" id="112416"/>
    <lineage>
        <taxon>Eukaryota</taxon>
        <taxon>Fungi</taxon>
        <taxon>Dikarya</taxon>
        <taxon>Ascomycota</taxon>
        <taxon>Pezizomycotina</taxon>
        <taxon>Lecanoromycetes</taxon>
        <taxon>OSLEUM clade</taxon>
        <taxon>Lecanoromycetidae</taxon>
        <taxon>Lecanorales</taxon>
        <taxon>Lecanorineae</taxon>
        <taxon>Parmeliaceae</taxon>
        <taxon>Letharia</taxon>
    </lineage>
</organism>
<dbReference type="GeneID" id="59283000"/>
<reference evidence="1 2" key="1">
    <citation type="journal article" date="2020" name="Genomics">
        <title>Complete, high-quality genomes from long-read metagenomic sequencing of two wolf lichen thalli reveals enigmatic genome architecture.</title>
        <authorList>
            <person name="McKenzie S.K."/>
            <person name="Walston R.F."/>
            <person name="Allen J.L."/>
        </authorList>
    </citation>
    <scope>NUCLEOTIDE SEQUENCE [LARGE SCALE GENOMIC DNA]</scope>
    <source>
        <strain evidence="1">WasteWater2</strain>
    </source>
</reference>
<name>A0A8H6L9F1_9LECA</name>
<dbReference type="EMBL" id="JACCJC010000003">
    <property type="protein sequence ID" value="KAF6240654.1"/>
    <property type="molecule type" value="Genomic_DNA"/>
</dbReference>
<evidence type="ECO:0000313" key="1">
    <source>
        <dbReference type="EMBL" id="KAF6240654.1"/>
    </source>
</evidence>
<protein>
    <submittedName>
        <fullName evidence="1">Uncharacterized protein</fullName>
    </submittedName>
</protein>
<sequence length="86" mass="9764">MATTYYEKTTNCLANNETQLKEFIQAKVSDSCAVNGNWLNASIRHGHGISGAWKLTSEYISLLVLDKEWEYHKLTNLKADVYPQVV</sequence>
<evidence type="ECO:0000313" key="2">
    <source>
        <dbReference type="Proteomes" id="UP000578531"/>
    </source>
</evidence>
<dbReference type="Proteomes" id="UP000578531">
    <property type="component" value="Unassembled WGS sequence"/>
</dbReference>
<comment type="caution">
    <text evidence="1">The sequence shown here is derived from an EMBL/GenBank/DDBJ whole genome shotgun (WGS) entry which is preliminary data.</text>
</comment>
<accession>A0A8H6L9F1</accession>
<gene>
    <name evidence="1" type="ORF">HO173_001326</name>
</gene>
<dbReference type="AlphaFoldDB" id="A0A8H6L9F1"/>
<proteinExistence type="predicted"/>
<keyword evidence="2" id="KW-1185">Reference proteome</keyword>